<reference evidence="7 8" key="1">
    <citation type="submission" date="2019-03" db="EMBL/GenBank/DDBJ databases">
        <title>Genomic Encyclopedia of Type Strains, Phase IV (KMG-IV): sequencing the most valuable type-strain genomes for metagenomic binning, comparative biology and taxonomic classification.</title>
        <authorList>
            <person name="Goeker M."/>
        </authorList>
    </citation>
    <scope>NUCLEOTIDE SEQUENCE [LARGE SCALE GENOMIC DNA]</scope>
    <source>
        <strain evidence="7 8">DSM 11901</strain>
    </source>
</reference>
<sequence length="173" mass="18261">MASHPPSAHPIAPPTGHLSLLAQQGMWAALAWQVQDFTERSGLRCVASIDIDPGVGAPQGAHADAICGIFQEMLTNVARHAQATEVLIRVCAKPGDLTLLVKDNGRGAPPSAFERFDAHGVAGMRACAGQHGGWLQIRSEPGQGTQLILSMPLDHAVLNAMPVVAERRQEKAA</sequence>
<comment type="catalytic activity">
    <reaction evidence="1">
        <text>ATP + protein L-histidine = ADP + protein N-phospho-L-histidine.</text>
        <dbReference type="EC" id="2.7.13.3"/>
    </reaction>
</comment>
<keyword evidence="4 7" id="KW-0418">Kinase</keyword>
<dbReference type="GO" id="GO:0000160">
    <property type="term" value="P:phosphorelay signal transduction system"/>
    <property type="evidence" value="ECO:0007669"/>
    <property type="project" value="UniProtKB-KW"/>
</dbReference>
<evidence type="ECO:0000256" key="1">
    <source>
        <dbReference type="ARBA" id="ARBA00000085"/>
    </source>
</evidence>
<dbReference type="PANTHER" id="PTHR24421:SF10">
    <property type="entry name" value="NITRATE_NITRITE SENSOR PROTEIN NARQ"/>
    <property type="match status" value="1"/>
</dbReference>
<evidence type="ECO:0000256" key="3">
    <source>
        <dbReference type="ARBA" id="ARBA00022679"/>
    </source>
</evidence>
<organism evidence="7 8">
    <name type="scientific">Aquabacterium commune</name>
    <dbReference type="NCBI Taxonomy" id="70586"/>
    <lineage>
        <taxon>Bacteria</taxon>
        <taxon>Pseudomonadati</taxon>
        <taxon>Pseudomonadota</taxon>
        <taxon>Betaproteobacteria</taxon>
        <taxon>Burkholderiales</taxon>
        <taxon>Aquabacterium</taxon>
    </lineage>
</organism>
<keyword evidence="3" id="KW-0808">Transferase</keyword>
<keyword evidence="8" id="KW-1185">Reference proteome</keyword>
<evidence type="ECO:0000256" key="4">
    <source>
        <dbReference type="ARBA" id="ARBA00022777"/>
    </source>
</evidence>
<proteinExistence type="predicted"/>
<dbReference type="Gene3D" id="3.30.565.10">
    <property type="entry name" value="Histidine kinase-like ATPase, C-terminal domain"/>
    <property type="match status" value="1"/>
</dbReference>
<dbReference type="SMART" id="SM00387">
    <property type="entry name" value="HATPase_c"/>
    <property type="match status" value="1"/>
</dbReference>
<dbReference type="AlphaFoldDB" id="A0A4R6RAL0"/>
<dbReference type="GO" id="GO:0004673">
    <property type="term" value="F:protein histidine kinase activity"/>
    <property type="evidence" value="ECO:0007669"/>
    <property type="project" value="UniProtKB-EC"/>
</dbReference>
<feature type="domain" description="Histidine kinase" evidence="6">
    <location>
        <begin position="69"/>
        <end position="155"/>
    </location>
</feature>
<dbReference type="EMBL" id="SNXW01000005">
    <property type="protein sequence ID" value="TDP83004.1"/>
    <property type="molecule type" value="Genomic_DNA"/>
</dbReference>
<dbReference type="SUPFAM" id="SSF55874">
    <property type="entry name" value="ATPase domain of HSP90 chaperone/DNA topoisomerase II/histidine kinase"/>
    <property type="match status" value="1"/>
</dbReference>
<gene>
    <name evidence="7" type="ORF">EV672_105191</name>
</gene>
<protein>
    <recommendedName>
        <fullName evidence="2">histidine kinase</fullName>
        <ecNumber evidence="2">2.7.13.3</ecNumber>
    </recommendedName>
</protein>
<dbReference type="InterPro" id="IPR050482">
    <property type="entry name" value="Sensor_HK_TwoCompSys"/>
</dbReference>
<dbReference type="RefSeq" id="WP_133609030.1">
    <property type="nucleotide sequence ID" value="NZ_SNXW01000005.1"/>
</dbReference>
<evidence type="ECO:0000256" key="5">
    <source>
        <dbReference type="ARBA" id="ARBA00023012"/>
    </source>
</evidence>
<dbReference type="InterPro" id="IPR005467">
    <property type="entry name" value="His_kinase_dom"/>
</dbReference>
<comment type="caution">
    <text evidence="7">The sequence shown here is derived from an EMBL/GenBank/DDBJ whole genome shotgun (WGS) entry which is preliminary data.</text>
</comment>
<dbReference type="PROSITE" id="PS50109">
    <property type="entry name" value="HIS_KIN"/>
    <property type="match status" value="1"/>
</dbReference>
<dbReference type="PANTHER" id="PTHR24421">
    <property type="entry name" value="NITRATE/NITRITE SENSOR PROTEIN NARX-RELATED"/>
    <property type="match status" value="1"/>
</dbReference>
<evidence type="ECO:0000256" key="2">
    <source>
        <dbReference type="ARBA" id="ARBA00012438"/>
    </source>
</evidence>
<dbReference type="Pfam" id="PF02518">
    <property type="entry name" value="HATPase_c"/>
    <property type="match status" value="1"/>
</dbReference>
<dbReference type="OrthoDB" id="9782588at2"/>
<evidence type="ECO:0000313" key="7">
    <source>
        <dbReference type="EMBL" id="TDP83004.1"/>
    </source>
</evidence>
<dbReference type="CDD" id="cd16917">
    <property type="entry name" value="HATPase_UhpB-NarQ-NarX-like"/>
    <property type="match status" value="1"/>
</dbReference>
<evidence type="ECO:0000259" key="6">
    <source>
        <dbReference type="PROSITE" id="PS50109"/>
    </source>
</evidence>
<dbReference type="EC" id="2.7.13.3" evidence="2"/>
<accession>A0A4R6RAL0</accession>
<dbReference type="Proteomes" id="UP000294593">
    <property type="component" value="Unassembled WGS sequence"/>
</dbReference>
<keyword evidence="5" id="KW-0902">Two-component regulatory system</keyword>
<evidence type="ECO:0000313" key="8">
    <source>
        <dbReference type="Proteomes" id="UP000294593"/>
    </source>
</evidence>
<dbReference type="InterPro" id="IPR036890">
    <property type="entry name" value="HATPase_C_sf"/>
</dbReference>
<dbReference type="InterPro" id="IPR003594">
    <property type="entry name" value="HATPase_dom"/>
</dbReference>
<name>A0A4R6RAL0_9BURK</name>